<evidence type="ECO:0008006" key="3">
    <source>
        <dbReference type="Google" id="ProtNLM"/>
    </source>
</evidence>
<name>A0AA97CWT5_9ACTN</name>
<gene>
    <name evidence="2" type="ORF">MP11Mi_13730</name>
</gene>
<dbReference type="Pfam" id="PF03780">
    <property type="entry name" value="Asp23"/>
    <property type="match status" value="1"/>
</dbReference>
<evidence type="ECO:0000313" key="2">
    <source>
        <dbReference type="EMBL" id="WOC12288.1"/>
    </source>
</evidence>
<sequence length="169" mass="18069">MAEETLAGDRVVEGGAAPASTRTTGTLVIADRVVRRIAERAALNVDGVVHQQGTVGAVLGSSTTDLFGISTDLPHATVDAAGSARRLSIVVALEWPCAVTRVCREVRASISEDLEQLTGDRPVRVDITVRQLVPRGEVTRRKQGYIDLPSVTQAQERARASEDIDDIDN</sequence>
<dbReference type="EMBL" id="CP128986">
    <property type="protein sequence ID" value="WOC12288.1"/>
    <property type="molecule type" value="Genomic_DNA"/>
</dbReference>
<comment type="similarity">
    <text evidence="1">Belongs to the asp23 family.</text>
</comment>
<organism evidence="2">
    <name type="scientific">Gordonia sp. MP11Mi</name>
    <dbReference type="NCBI Taxonomy" id="3022769"/>
    <lineage>
        <taxon>Bacteria</taxon>
        <taxon>Bacillati</taxon>
        <taxon>Actinomycetota</taxon>
        <taxon>Actinomycetes</taxon>
        <taxon>Mycobacteriales</taxon>
        <taxon>Gordoniaceae</taxon>
        <taxon>Gordonia</taxon>
    </lineage>
</organism>
<evidence type="ECO:0000256" key="1">
    <source>
        <dbReference type="ARBA" id="ARBA00005721"/>
    </source>
</evidence>
<reference evidence="2" key="1">
    <citation type="submission" date="2023-06" db="EMBL/GenBank/DDBJ databases">
        <title>Gordonia sp. nov. and Pseudochrobactrum sp. nov., two species isolated from the burying beetle Nicrophorus vespilloides.</title>
        <authorList>
            <person name="Poehlein A."/>
            <person name="Guzman J."/>
            <person name="Daniel R."/>
            <person name="Vilcinskas A."/>
        </authorList>
    </citation>
    <scope>NUCLEOTIDE SEQUENCE</scope>
    <source>
        <strain evidence="2">MP11Mi</strain>
    </source>
</reference>
<accession>A0AA97CWT5</accession>
<dbReference type="InterPro" id="IPR005531">
    <property type="entry name" value="Asp23"/>
</dbReference>
<dbReference type="AlphaFoldDB" id="A0AA97CWT5"/>
<proteinExistence type="inferred from homology"/>
<dbReference type="RefSeq" id="WP_420041535.1">
    <property type="nucleotide sequence ID" value="NZ_CP128986.1"/>
</dbReference>
<protein>
    <recommendedName>
        <fullName evidence="3">Asp23/Gls24 family envelope stress response protein</fullName>
    </recommendedName>
</protein>